<reference evidence="9 10" key="1">
    <citation type="submission" date="2016-10" db="EMBL/GenBank/DDBJ databases">
        <title>Draft genome sequence of strain LCT isolated from the Shenzhou X spacecraft of China.</title>
        <authorList>
            <person name="Huang B."/>
        </authorList>
    </citation>
    <scope>NUCLEOTIDE SEQUENCE [LARGE SCALE GENOMIC DNA]</scope>
    <source>
        <strain evidence="9 10">LCT-H5</strain>
    </source>
</reference>
<feature type="domain" description="Glucosamine/galactosamine-6-phosphate isomerase" evidence="8">
    <location>
        <begin position="25"/>
        <end position="233"/>
    </location>
</feature>
<dbReference type="RefSeq" id="WP_075515319.1">
    <property type="nucleotide sequence ID" value="NZ_MODZ01000011.1"/>
</dbReference>
<dbReference type="OrthoDB" id="9810967at2"/>
<sequence>MPEQSSLSPAEPLVPAPAPVVVEHPDKEALAQAAAARLALTLSDELAETDEDVHVCLTGGSLGIAVWERLADSALHRIVDWSRVHFWWSDERYVPEGHEDRNVQQVREVFFDRVEVPAGNIHPMGSSDAYRTPGEAAEAYARELAEHAPTGEKAPVFAVSLLGMGPDGHMASLFPGRREILDDAVDVLPIEDSPKPPPRRVTMTRPMIDLAARIWFLVSGADKAEAFSRLEQAARVEARDGRAPDEQAQLEAPAVAARGWAQTLYLVSREARPAFS</sequence>
<evidence type="ECO:0000256" key="3">
    <source>
        <dbReference type="ARBA" id="ARBA00004961"/>
    </source>
</evidence>
<dbReference type="PANTHER" id="PTHR11054">
    <property type="entry name" value="6-PHOSPHOGLUCONOLACTONASE"/>
    <property type="match status" value="1"/>
</dbReference>
<dbReference type="EMBL" id="MODZ01000011">
    <property type="protein sequence ID" value="OIJ35181.1"/>
    <property type="molecule type" value="Genomic_DNA"/>
</dbReference>
<evidence type="ECO:0000256" key="5">
    <source>
        <dbReference type="ARBA" id="ARBA00013198"/>
    </source>
</evidence>
<evidence type="ECO:0000256" key="7">
    <source>
        <dbReference type="RuleBase" id="RU365095"/>
    </source>
</evidence>
<dbReference type="Proteomes" id="UP000179540">
    <property type="component" value="Unassembled WGS sequence"/>
</dbReference>
<dbReference type="InterPro" id="IPR005900">
    <property type="entry name" value="6-phosphogluconolactonase_DevB"/>
</dbReference>
<proteinExistence type="inferred from homology"/>
<dbReference type="GO" id="GO:0017057">
    <property type="term" value="F:6-phosphogluconolactonase activity"/>
    <property type="evidence" value="ECO:0007669"/>
    <property type="project" value="UniProtKB-UniRule"/>
</dbReference>
<comment type="catalytic activity">
    <reaction evidence="1 7">
        <text>6-phospho-D-glucono-1,5-lactone + H2O = 6-phospho-D-gluconate + H(+)</text>
        <dbReference type="Rhea" id="RHEA:12556"/>
        <dbReference type="ChEBI" id="CHEBI:15377"/>
        <dbReference type="ChEBI" id="CHEBI:15378"/>
        <dbReference type="ChEBI" id="CHEBI:57955"/>
        <dbReference type="ChEBI" id="CHEBI:58759"/>
        <dbReference type="EC" id="3.1.1.31"/>
    </reaction>
</comment>
<organism evidence="9 10">
    <name type="scientific">Rothia kristinae</name>
    <dbReference type="NCBI Taxonomy" id="37923"/>
    <lineage>
        <taxon>Bacteria</taxon>
        <taxon>Bacillati</taxon>
        <taxon>Actinomycetota</taxon>
        <taxon>Actinomycetes</taxon>
        <taxon>Micrococcales</taxon>
        <taxon>Micrococcaceae</taxon>
        <taxon>Rothia</taxon>
    </lineage>
</organism>
<dbReference type="GO" id="GO:0006098">
    <property type="term" value="P:pentose-phosphate shunt"/>
    <property type="evidence" value="ECO:0007669"/>
    <property type="project" value="UniProtKB-UniPathway"/>
</dbReference>
<name>A0A1S2MZ18_9MICC</name>
<comment type="similarity">
    <text evidence="4 7">Belongs to the glucosamine/galactosamine-6-phosphate isomerase family. 6-phosphogluconolactonase subfamily.</text>
</comment>
<evidence type="ECO:0000256" key="2">
    <source>
        <dbReference type="ARBA" id="ARBA00002681"/>
    </source>
</evidence>
<gene>
    <name evidence="7" type="primary">pgl</name>
    <name evidence="9" type="ORF">BK826_08935</name>
</gene>
<evidence type="ECO:0000313" key="10">
    <source>
        <dbReference type="Proteomes" id="UP000179540"/>
    </source>
</evidence>
<dbReference type="GO" id="GO:0005975">
    <property type="term" value="P:carbohydrate metabolic process"/>
    <property type="evidence" value="ECO:0007669"/>
    <property type="project" value="UniProtKB-UniRule"/>
</dbReference>
<evidence type="ECO:0000259" key="8">
    <source>
        <dbReference type="Pfam" id="PF01182"/>
    </source>
</evidence>
<dbReference type="Gene3D" id="3.40.50.1360">
    <property type="match status" value="1"/>
</dbReference>
<protein>
    <recommendedName>
        <fullName evidence="6 7">6-phosphogluconolactonase</fullName>
        <shortName evidence="7">6PGL</shortName>
        <ecNumber evidence="5 7">3.1.1.31</ecNumber>
    </recommendedName>
</protein>
<evidence type="ECO:0000256" key="6">
    <source>
        <dbReference type="ARBA" id="ARBA00020337"/>
    </source>
</evidence>
<dbReference type="SUPFAM" id="SSF100950">
    <property type="entry name" value="NagB/RpiA/CoA transferase-like"/>
    <property type="match status" value="1"/>
</dbReference>
<dbReference type="InterPro" id="IPR039104">
    <property type="entry name" value="6PGL"/>
</dbReference>
<dbReference type="InterPro" id="IPR006148">
    <property type="entry name" value="Glc/Gal-6P_isomerase"/>
</dbReference>
<dbReference type="CDD" id="cd01400">
    <property type="entry name" value="6PGL"/>
    <property type="match status" value="1"/>
</dbReference>
<dbReference type="UniPathway" id="UPA00115">
    <property type="reaction ID" value="UER00409"/>
</dbReference>
<evidence type="ECO:0000256" key="1">
    <source>
        <dbReference type="ARBA" id="ARBA00000832"/>
    </source>
</evidence>
<dbReference type="AlphaFoldDB" id="A0A1S2MZ18"/>
<accession>A0A1S2MZ18</accession>
<dbReference type="InterPro" id="IPR037171">
    <property type="entry name" value="NagB/RpiA_transferase-like"/>
</dbReference>
<comment type="caution">
    <text evidence="9">The sequence shown here is derived from an EMBL/GenBank/DDBJ whole genome shotgun (WGS) entry which is preliminary data.</text>
</comment>
<evidence type="ECO:0000256" key="4">
    <source>
        <dbReference type="ARBA" id="ARBA00010662"/>
    </source>
</evidence>
<dbReference type="NCBIfam" id="TIGR01198">
    <property type="entry name" value="pgl"/>
    <property type="match status" value="1"/>
</dbReference>
<keyword evidence="7" id="KW-0378">Hydrolase</keyword>
<comment type="function">
    <text evidence="2 7">Hydrolysis of 6-phosphogluconolactone to 6-phosphogluconate.</text>
</comment>
<evidence type="ECO:0000313" key="9">
    <source>
        <dbReference type="EMBL" id="OIJ35181.1"/>
    </source>
</evidence>
<comment type="pathway">
    <text evidence="3 7">Carbohydrate degradation; pentose phosphate pathway; D-ribulose 5-phosphate from D-glucose 6-phosphate (oxidative stage): step 2/3.</text>
</comment>
<dbReference type="EC" id="3.1.1.31" evidence="5 7"/>
<dbReference type="PANTHER" id="PTHR11054:SF0">
    <property type="entry name" value="6-PHOSPHOGLUCONOLACTONASE"/>
    <property type="match status" value="1"/>
</dbReference>
<dbReference type="Pfam" id="PF01182">
    <property type="entry name" value="Glucosamine_iso"/>
    <property type="match status" value="1"/>
</dbReference>